<reference evidence="2" key="1">
    <citation type="submission" date="2014-03" db="EMBL/GenBank/DDBJ databases">
        <title>The sialotranscriptome of Amblyomma triste, Amblyomma parvum and Amblyomma cajennense ticks, uncovered by 454-based RNA-seq.</title>
        <authorList>
            <person name="Garcia G.R."/>
            <person name="Gardinassi L.G."/>
            <person name="Ribeiro J.M."/>
            <person name="Anatriello E."/>
            <person name="Ferreira B.R."/>
            <person name="Moreira H.N."/>
            <person name="Mafra C."/>
            <person name="Olegario M.M."/>
            <person name="Szabo P.J."/>
            <person name="Miranda-Santos I.K."/>
            <person name="Maruyama S.R."/>
        </authorList>
    </citation>
    <scope>NUCLEOTIDE SEQUENCE</scope>
    <source>
        <strain evidence="2">Uberlandia</strain>
        <tissue evidence="2">Salivary glands</tissue>
    </source>
</reference>
<feature type="signal peptide" evidence="1">
    <location>
        <begin position="1"/>
        <end position="35"/>
    </location>
</feature>
<accession>A0A023FGB1</accession>
<protein>
    <submittedName>
        <fullName evidence="2">Putative lipocalin-3 1</fullName>
    </submittedName>
</protein>
<proteinExistence type="evidence at transcript level"/>
<evidence type="ECO:0000256" key="1">
    <source>
        <dbReference type="SAM" id="SignalP"/>
    </source>
</evidence>
<evidence type="ECO:0000313" key="2">
    <source>
        <dbReference type="EMBL" id="JAC19768.1"/>
    </source>
</evidence>
<name>A0A023FGB1_AMBCJ</name>
<dbReference type="EMBL" id="GBBK01004714">
    <property type="protein sequence ID" value="JAC19768.1"/>
    <property type="molecule type" value="mRNA"/>
</dbReference>
<keyword evidence="1" id="KW-0732">Signal</keyword>
<feature type="non-terminal residue" evidence="2">
    <location>
        <position position="1"/>
    </location>
</feature>
<organism evidence="2">
    <name type="scientific">Amblyomma cajennense</name>
    <name type="common">Cayenne tick</name>
    <name type="synonym">Acarus cajennensis</name>
    <dbReference type="NCBI Taxonomy" id="34607"/>
    <lineage>
        <taxon>Eukaryota</taxon>
        <taxon>Metazoa</taxon>
        <taxon>Ecdysozoa</taxon>
        <taxon>Arthropoda</taxon>
        <taxon>Chelicerata</taxon>
        <taxon>Arachnida</taxon>
        <taxon>Acari</taxon>
        <taxon>Parasitiformes</taxon>
        <taxon>Ixodida</taxon>
        <taxon>Ixodoidea</taxon>
        <taxon>Ixodidae</taxon>
        <taxon>Amblyomminae</taxon>
        <taxon>Amblyomma</taxon>
    </lineage>
</organism>
<feature type="chain" id="PRO_5001519836" evidence="1">
    <location>
        <begin position="36"/>
        <end position="226"/>
    </location>
</feature>
<dbReference type="AlphaFoldDB" id="A0A023FGB1"/>
<sequence length="226" mass="25448">VKISIRALRASNMAAQPTIGKFVITLLLAVIRAHAEDGNADARVPNITQFEEPGARILIFTISGRDHIGCMMDVIESTTEKETLFRRYYYSIPRATLTKTRMEVQLKGNFQHSTVPPGEAHIPFDSMRVMYPEAARDSHDCWAGTETMKKQSKDNKCAIFLTNRRKTCTPGGVSVRPQETEDLRLKLPLDASGHEDLECLKNLLNGEHEEKLAAFQGCKKVFQRML</sequence>